<dbReference type="Pfam" id="PF03372">
    <property type="entry name" value="Exo_endo_phos"/>
    <property type="match status" value="1"/>
</dbReference>
<evidence type="ECO:0000256" key="8">
    <source>
        <dbReference type="ARBA" id="ARBA00023204"/>
    </source>
</evidence>
<feature type="binding site" evidence="9">
    <location>
        <position position="49"/>
    </location>
    <ligand>
        <name>Mg(2+)</name>
        <dbReference type="ChEBI" id="CHEBI:18420"/>
        <label>1</label>
    </ligand>
</feature>
<accession>A0AAY4BRQ7</accession>
<dbReference type="SUPFAM" id="SSF56219">
    <property type="entry name" value="DNase I-like"/>
    <property type="match status" value="1"/>
</dbReference>
<dbReference type="GO" id="GO:0005634">
    <property type="term" value="C:nucleus"/>
    <property type="evidence" value="ECO:0007669"/>
    <property type="project" value="TreeGrafter"/>
</dbReference>
<dbReference type="GeneTree" id="ENSGT00950000183016"/>
<dbReference type="CDD" id="cd09076">
    <property type="entry name" value="L1-EN"/>
    <property type="match status" value="1"/>
</dbReference>
<evidence type="ECO:0000256" key="2">
    <source>
        <dbReference type="ARBA" id="ARBA00007092"/>
    </source>
</evidence>
<evidence type="ECO:0000259" key="11">
    <source>
        <dbReference type="Pfam" id="PF03372"/>
    </source>
</evidence>
<evidence type="ECO:0000256" key="10">
    <source>
        <dbReference type="PIRSR" id="PIRSR604808-3"/>
    </source>
</evidence>
<name>A0AAY4BRQ7_9TELE</name>
<comment type="similarity">
    <text evidence="2">Belongs to the DNA repair enzymes AP/ExoA family.</text>
</comment>
<feature type="binding site" evidence="9">
    <location>
        <position position="151"/>
    </location>
    <ligand>
        <name>Mg(2+)</name>
        <dbReference type="ChEBI" id="CHEBI:18420"/>
        <label>1</label>
    </ligand>
</feature>
<evidence type="ECO:0000256" key="7">
    <source>
        <dbReference type="ARBA" id="ARBA00022842"/>
    </source>
</evidence>
<keyword evidence="9" id="KW-0464">Manganese</keyword>
<evidence type="ECO:0000256" key="4">
    <source>
        <dbReference type="ARBA" id="ARBA00022723"/>
    </source>
</evidence>
<evidence type="ECO:0000256" key="6">
    <source>
        <dbReference type="ARBA" id="ARBA00022801"/>
    </source>
</evidence>
<dbReference type="Gene3D" id="3.60.10.10">
    <property type="entry name" value="Endonuclease/exonuclease/phosphatase"/>
    <property type="match status" value="1"/>
</dbReference>
<sequence>MTRANSVSIRGGGNILFSLNCRGLNNPIKRSKIFHYLHHAGAHVIFLQETHLKPSDHVRLKKGWINQTYHSSFSGKARGVAILLHKSVPFVHTSVVSDPNGRFVIVTGQIHNTSMALINIYAPNYDDEGFFKRLFSLIPDLTTHYLILGGDFNCWLNPHLDLHHTFTRIDLFLVDNRLLSSTSDCKYDAIALSDHASISINIFFKKFNHTRAPWRLNARLLLNEEFNKLISQQIDVFISFNKTPDISASLLWETLKAYIRGEIISYLGYEKKLRKRKETELLQHIFHLDNEYAINQSPDLYKERLSVQAEYDTLMTHQATEMILQSRTKQDLLFL</sequence>
<keyword evidence="5" id="KW-0227">DNA damage</keyword>
<keyword evidence="4 9" id="KW-0479">Metal-binding</keyword>
<proteinExistence type="inferred from homology"/>
<dbReference type="AlphaFoldDB" id="A0AAY4BRQ7"/>
<dbReference type="GO" id="GO:0008081">
    <property type="term" value="F:phosphoric diester hydrolase activity"/>
    <property type="evidence" value="ECO:0007669"/>
    <property type="project" value="TreeGrafter"/>
</dbReference>
<dbReference type="Proteomes" id="UP000694580">
    <property type="component" value="Chromosome 1"/>
</dbReference>
<reference evidence="12" key="3">
    <citation type="submission" date="2025-09" db="UniProtKB">
        <authorList>
            <consortium name="Ensembl"/>
        </authorList>
    </citation>
    <scope>IDENTIFICATION</scope>
</reference>
<keyword evidence="8" id="KW-0234">DNA repair</keyword>
<evidence type="ECO:0000256" key="1">
    <source>
        <dbReference type="ARBA" id="ARBA00000493"/>
    </source>
</evidence>
<dbReference type="InterPro" id="IPR005135">
    <property type="entry name" value="Endo/exonuclease/phosphatase"/>
</dbReference>
<organism evidence="12 13">
    <name type="scientific">Denticeps clupeoides</name>
    <name type="common">denticle herring</name>
    <dbReference type="NCBI Taxonomy" id="299321"/>
    <lineage>
        <taxon>Eukaryota</taxon>
        <taxon>Metazoa</taxon>
        <taxon>Chordata</taxon>
        <taxon>Craniata</taxon>
        <taxon>Vertebrata</taxon>
        <taxon>Euteleostomi</taxon>
        <taxon>Actinopterygii</taxon>
        <taxon>Neopterygii</taxon>
        <taxon>Teleostei</taxon>
        <taxon>Clupei</taxon>
        <taxon>Clupeiformes</taxon>
        <taxon>Denticipitoidei</taxon>
        <taxon>Denticipitidae</taxon>
        <taxon>Denticeps</taxon>
    </lineage>
</organism>
<reference evidence="12 13" key="1">
    <citation type="submission" date="2020-06" db="EMBL/GenBank/DDBJ databases">
        <authorList>
            <consortium name="Wellcome Sanger Institute Data Sharing"/>
        </authorList>
    </citation>
    <scope>NUCLEOTIDE SEQUENCE [LARGE SCALE GENOMIC DNA]</scope>
</reference>
<dbReference type="InterPro" id="IPR036691">
    <property type="entry name" value="Endo/exonu/phosph_ase_sf"/>
</dbReference>
<feature type="domain" description="Endonuclease/exonuclease/phosphatase" evidence="11">
    <location>
        <begin position="18"/>
        <end position="195"/>
    </location>
</feature>
<dbReference type="GO" id="GO:0006284">
    <property type="term" value="P:base-excision repair"/>
    <property type="evidence" value="ECO:0007669"/>
    <property type="project" value="TreeGrafter"/>
</dbReference>
<comment type="catalytic activity">
    <reaction evidence="1">
        <text>Exonucleolytic cleavage in the 3'- to 5'-direction to yield nucleoside 5'-phosphates.</text>
        <dbReference type="EC" id="3.1.11.2"/>
    </reaction>
</comment>
<feature type="site" description="Transition state stabilizer" evidence="10">
    <location>
        <position position="153"/>
    </location>
</feature>
<evidence type="ECO:0000256" key="5">
    <source>
        <dbReference type="ARBA" id="ARBA00022763"/>
    </source>
</evidence>
<protein>
    <recommendedName>
        <fullName evidence="3">exodeoxyribonuclease III</fullName>
        <ecNumber evidence="3">3.1.11.2</ecNumber>
    </recommendedName>
</protein>
<dbReference type="GO" id="GO:0008311">
    <property type="term" value="F:double-stranded DNA 3'-5' DNA exonuclease activity"/>
    <property type="evidence" value="ECO:0007669"/>
    <property type="project" value="UniProtKB-EC"/>
</dbReference>
<evidence type="ECO:0000256" key="3">
    <source>
        <dbReference type="ARBA" id="ARBA00012115"/>
    </source>
</evidence>
<feature type="binding site" evidence="9">
    <location>
        <position position="20"/>
    </location>
    <ligand>
        <name>Mg(2+)</name>
        <dbReference type="ChEBI" id="CHEBI:18420"/>
        <label>1</label>
    </ligand>
</feature>
<dbReference type="PANTHER" id="PTHR22748">
    <property type="entry name" value="AP ENDONUCLEASE"/>
    <property type="match status" value="1"/>
</dbReference>
<keyword evidence="7 9" id="KW-0460">Magnesium</keyword>
<dbReference type="EC" id="3.1.11.2" evidence="3"/>
<gene>
    <name evidence="12" type="primary">MAPK1</name>
</gene>
<keyword evidence="6" id="KW-0378">Hydrolase</keyword>
<dbReference type="Ensembl" id="ENSDCDT00010028840.1">
    <property type="protein sequence ID" value="ENSDCDP00010023610.1"/>
    <property type="gene ID" value="ENSDCDG00010014607.1"/>
</dbReference>
<dbReference type="GO" id="GO:0046872">
    <property type="term" value="F:metal ion binding"/>
    <property type="evidence" value="ECO:0007669"/>
    <property type="project" value="UniProtKB-KW"/>
</dbReference>
<evidence type="ECO:0000313" key="13">
    <source>
        <dbReference type="Proteomes" id="UP000694580"/>
    </source>
</evidence>
<comment type="cofactor">
    <cofactor evidence="9">
        <name>Mg(2+)</name>
        <dbReference type="ChEBI" id="CHEBI:18420"/>
    </cofactor>
    <cofactor evidence="9">
        <name>Mn(2+)</name>
        <dbReference type="ChEBI" id="CHEBI:29035"/>
    </cofactor>
    <text evidence="9">Probably binds two magnesium or manganese ions per subunit.</text>
</comment>
<reference evidence="12" key="2">
    <citation type="submission" date="2025-08" db="UniProtKB">
        <authorList>
            <consortium name="Ensembl"/>
        </authorList>
    </citation>
    <scope>IDENTIFICATION</scope>
</reference>
<dbReference type="PANTHER" id="PTHR22748:SF26">
    <property type="entry name" value="ENDONUCLEASE_EXONUCLEASE_PHOSPHATASE DOMAIN-CONTAINING PROTEIN"/>
    <property type="match status" value="1"/>
</dbReference>
<keyword evidence="13" id="KW-1185">Reference proteome</keyword>
<dbReference type="InterPro" id="IPR004808">
    <property type="entry name" value="AP_endonuc_1"/>
</dbReference>
<feature type="binding site" evidence="9">
    <location>
        <position position="153"/>
    </location>
    <ligand>
        <name>Mg(2+)</name>
        <dbReference type="ChEBI" id="CHEBI:18420"/>
        <label>1</label>
    </ligand>
</feature>
<evidence type="ECO:0000313" key="12">
    <source>
        <dbReference type="Ensembl" id="ENSDCDP00010023610.1"/>
    </source>
</evidence>
<evidence type="ECO:0000256" key="9">
    <source>
        <dbReference type="PIRSR" id="PIRSR604808-2"/>
    </source>
</evidence>
<dbReference type="GO" id="GO:0003906">
    <property type="term" value="F:DNA-(apurinic or apyrimidinic site) endonuclease activity"/>
    <property type="evidence" value="ECO:0007669"/>
    <property type="project" value="TreeGrafter"/>
</dbReference>